<accession>D4Z4Q0</accession>
<feature type="compositionally biased region" description="Basic and acidic residues" evidence="1">
    <location>
        <begin position="39"/>
        <end position="50"/>
    </location>
</feature>
<proteinExistence type="predicted"/>
<organism evidence="2 3">
    <name type="scientific">Sphingobium indicum (strain DSM 16413 / CCM 7287 / MTCC 6362 / UT26 / NBRC 101211 / UT26S)</name>
    <name type="common">Sphingobium japonicum</name>
    <dbReference type="NCBI Taxonomy" id="452662"/>
    <lineage>
        <taxon>Bacteria</taxon>
        <taxon>Pseudomonadati</taxon>
        <taxon>Pseudomonadota</taxon>
        <taxon>Alphaproteobacteria</taxon>
        <taxon>Sphingomonadales</taxon>
        <taxon>Sphingomonadaceae</taxon>
        <taxon>Sphingobium</taxon>
    </lineage>
</organism>
<evidence type="ECO:0000313" key="3">
    <source>
        <dbReference type="Proteomes" id="UP000007753"/>
    </source>
</evidence>
<dbReference type="AlphaFoldDB" id="D4Z4Q0"/>
<evidence type="ECO:0000256" key="1">
    <source>
        <dbReference type="SAM" id="MobiDB-lite"/>
    </source>
</evidence>
<sequence length="50" mass="5565">MGGKRTYPIPPHRRMGRGTARSVVEGNGARPGYFPLHHSLRERSPSPRLA</sequence>
<reference evidence="2 3" key="1">
    <citation type="journal article" date="2010" name="J. Bacteriol.">
        <title>Complete genome sequence of the representative gamma-hexachlorocyclohexane-degrading bacterium Sphingobium japonicum UT26.</title>
        <authorList>
            <person name="Nagata Y."/>
            <person name="Ohtsubo Y."/>
            <person name="Endo R."/>
            <person name="Ichikawa N."/>
            <person name="Ankai A."/>
            <person name="Oguchi A."/>
            <person name="Fukui S."/>
            <person name="Fujita N."/>
            <person name="Tsuda M."/>
        </authorList>
    </citation>
    <scope>NUCLEOTIDE SEQUENCE [LARGE SCALE GENOMIC DNA]</scope>
    <source>
        <strain evidence="3">DSM 16413 / CCM 7287 / MTCC 6362 / UT26 / NBRC 101211 / UT26S</strain>
    </source>
</reference>
<evidence type="ECO:0000313" key="2">
    <source>
        <dbReference type="EMBL" id="BAI97582.1"/>
    </source>
</evidence>
<name>D4Z4Q0_SPHIU</name>
<protein>
    <submittedName>
        <fullName evidence="2">Uncharacterized protein</fullName>
    </submittedName>
</protein>
<dbReference type="HOGENOM" id="CLU_3122780_0_0_5"/>
<dbReference type="Proteomes" id="UP000007753">
    <property type="component" value="Chromosome 1"/>
</dbReference>
<dbReference type="EMBL" id="AP010803">
    <property type="protein sequence ID" value="BAI97582.1"/>
    <property type="molecule type" value="Genomic_DNA"/>
</dbReference>
<feature type="region of interest" description="Disordered" evidence="1">
    <location>
        <begin position="1"/>
        <end position="50"/>
    </location>
</feature>
<keyword evidence="3" id="KW-1185">Reference proteome</keyword>
<dbReference type="STRING" id="452662.SJA_C1-27480"/>
<dbReference type="KEGG" id="sjp:SJA_C1-27480"/>
<gene>
    <name evidence="2" type="ordered locus">SJA_C1-27480</name>
</gene>